<accession>A0A4S8LST5</accession>
<proteinExistence type="predicted"/>
<dbReference type="SUPFAM" id="SSF53098">
    <property type="entry name" value="Ribonuclease H-like"/>
    <property type="match status" value="1"/>
</dbReference>
<keyword evidence="3" id="KW-1185">Reference proteome</keyword>
<dbReference type="AlphaFoldDB" id="A0A4S8LST5"/>
<sequence length="298" mass="34656">MIDALELKLLDCPAGESSRVRCMCHVINLVVCAILKPFKSKKVIVDGKEALVDDDEDDDDLAEDGEEELEEEDYEPDPGRDSEDREIVLQAFKDVEEEAEIYVPEDDWKSARTTMRSTQRLTKRVHFSMPLRDELETHCVKSGLKYRTLKRTVATRWNTYAIMFASIIPMREAVKRLLRNHKDLPAFNADEWILIEQLEELLRPFVYLTEHMSGKTRPLIHEVIPFIDSINKKLETVIDNQSKLDCVRFAARCGRNILDKYYAKTDDSLVYRCAMSGFSLFFLFARLFHSLCANRPYF</sequence>
<protein>
    <recommendedName>
        <fullName evidence="4">hAT-like transposase RNase-H fold domain-containing protein</fullName>
    </recommendedName>
</protein>
<dbReference type="Proteomes" id="UP000297245">
    <property type="component" value="Unassembled WGS sequence"/>
</dbReference>
<dbReference type="PANTHER" id="PTHR46169:SF29">
    <property type="entry name" value="DNA REPLICATION-RELATED ELEMENT FACTOR, ISOFORM A"/>
    <property type="match status" value="1"/>
</dbReference>
<reference evidence="2 3" key="1">
    <citation type="journal article" date="2019" name="Nat. Ecol. Evol.">
        <title>Megaphylogeny resolves global patterns of mushroom evolution.</title>
        <authorList>
            <person name="Varga T."/>
            <person name="Krizsan K."/>
            <person name="Foldi C."/>
            <person name="Dima B."/>
            <person name="Sanchez-Garcia M."/>
            <person name="Sanchez-Ramirez S."/>
            <person name="Szollosi G.J."/>
            <person name="Szarkandi J.G."/>
            <person name="Papp V."/>
            <person name="Albert L."/>
            <person name="Andreopoulos W."/>
            <person name="Angelini C."/>
            <person name="Antonin V."/>
            <person name="Barry K.W."/>
            <person name="Bougher N.L."/>
            <person name="Buchanan P."/>
            <person name="Buyck B."/>
            <person name="Bense V."/>
            <person name="Catcheside P."/>
            <person name="Chovatia M."/>
            <person name="Cooper J."/>
            <person name="Damon W."/>
            <person name="Desjardin D."/>
            <person name="Finy P."/>
            <person name="Geml J."/>
            <person name="Haridas S."/>
            <person name="Hughes K."/>
            <person name="Justo A."/>
            <person name="Karasinski D."/>
            <person name="Kautmanova I."/>
            <person name="Kiss B."/>
            <person name="Kocsube S."/>
            <person name="Kotiranta H."/>
            <person name="LaButti K.M."/>
            <person name="Lechner B.E."/>
            <person name="Liimatainen K."/>
            <person name="Lipzen A."/>
            <person name="Lukacs Z."/>
            <person name="Mihaltcheva S."/>
            <person name="Morgado L.N."/>
            <person name="Niskanen T."/>
            <person name="Noordeloos M.E."/>
            <person name="Ohm R.A."/>
            <person name="Ortiz-Santana B."/>
            <person name="Ovrebo C."/>
            <person name="Racz N."/>
            <person name="Riley R."/>
            <person name="Savchenko A."/>
            <person name="Shiryaev A."/>
            <person name="Soop K."/>
            <person name="Spirin V."/>
            <person name="Szebenyi C."/>
            <person name="Tomsovsky M."/>
            <person name="Tulloss R.E."/>
            <person name="Uehling J."/>
            <person name="Grigoriev I.V."/>
            <person name="Vagvolgyi C."/>
            <person name="Papp T."/>
            <person name="Martin F.M."/>
            <person name="Miettinen O."/>
            <person name="Hibbett D.S."/>
            <person name="Nagy L.G."/>
        </authorList>
    </citation>
    <scope>NUCLEOTIDE SEQUENCE [LARGE SCALE GENOMIC DNA]</scope>
    <source>
        <strain evidence="2 3">CBS 962.96</strain>
    </source>
</reference>
<feature type="compositionally biased region" description="Acidic residues" evidence="1">
    <location>
        <begin position="54"/>
        <end position="76"/>
    </location>
</feature>
<dbReference type="InterPro" id="IPR052717">
    <property type="entry name" value="Vacuolar_transposase_reg"/>
</dbReference>
<evidence type="ECO:0000256" key="1">
    <source>
        <dbReference type="SAM" id="MobiDB-lite"/>
    </source>
</evidence>
<dbReference type="EMBL" id="ML179292">
    <property type="protein sequence ID" value="THU91988.1"/>
    <property type="molecule type" value="Genomic_DNA"/>
</dbReference>
<gene>
    <name evidence="2" type="ORF">K435DRAFT_673000</name>
</gene>
<organism evidence="2 3">
    <name type="scientific">Dendrothele bispora (strain CBS 962.96)</name>
    <dbReference type="NCBI Taxonomy" id="1314807"/>
    <lineage>
        <taxon>Eukaryota</taxon>
        <taxon>Fungi</taxon>
        <taxon>Dikarya</taxon>
        <taxon>Basidiomycota</taxon>
        <taxon>Agaricomycotina</taxon>
        <taxon>Agaricomycetes</taxon>
        <taxon>Agaricomycetidae</taxon>
        <taxon>Agaricales</taxon>
        <taxon>Agaricales incertae sedis</taxon>
        <taxon>Dendrothele</taxon>
    </lineage>
</organism>
<dbReference type="PANTHER" id="PTHR46169">
    <property type="entry name" value="DNA REPLICATION-RELATED ELEMENT FACTOR, ISOFORM A"/>
    <property type="match status" value="1"/>
</dbReference>
<dbReference type="GO" id="GO:0005634">
    <property type="term" value="C:nucleus"/>
    <property type="evidence" value="ECO:0007669"/>
    <property type="project" value="TreeGrafter"/>
</dbReference>
<evidence type="ECO:0000313" key="2">
    <source>
        <dbReference type="EMBL" id="THU91988.1"/>
    </source>
</evidence>
<dbReference type="InterPro" id="IPR012337">
    <property type="entry name" value="RNaseH-like_sf"/>
</dbReference>
<dbReference type="OrthoDB" id="3050260at2759"/>
<evidence type="ECO:0000313" key="3">
    <source>
        <dbReference type="Proteomes" id="UP000297245"/>
    </source>
</evidence>
<evidence type="ECO:0008006" key="4">
    <source>
        <dbReference type="Google" id="ProtNLM"/>
    </source>
</evidence>
<name>A0A4S8LST5_DENBC</name>
<dbReference type="GO" id="GO:0006357">
    <property type="term" value="P:regulation of transcription by RNA polymerase II"/>
    <property type="evidence" value="ECO:0007669"/>
    <property type="project" value="TreeGrafter"/>
</dbReference>
<feature type="region of interest" description="Disordered" evidence="1">
    <location>
        <begin position="54"/>
        <end position="82"/>
    </location>
</feature>